<dbReference type="NCBIfam" id="TIGR04265">
    <property type="entry name" value="bac_cardiolipin"/>
    <property type="match status" value="1"/>
</dbReference>
<dbReference type="Pfam" id="PF13091">
    <property type="entry name" value="PLDc_2"/>
    <property type="match status" value="2"/>
</dbReference>
<keyword evidence="7 9" id="KW-0472">Membrane</keyword>
<evidence type="ECO:0000256" key="3">
    <source>
        <dbReference type="ARBA" id="ARBA00022679"/>
    </source>
</evidence>
<comment type="subcellular location">
    <subcellularLocation>
        <location evidence="1">Cell membrane</location>
    </subcellularLocation>
</comment>
<dbReference type="EC" id="2.7.8.-" evidence="8"/>
<keyword evidence="6 9" id="KW-1133">Transmembrane helix</keyword>
<organism evidence="11 12">
    <name type="scientific">Nitrosospira multiformis</name>
    <dbReference type="NCBI Taxonomy" id="1231"/>
    <lineage>
        <taxon>Bacteria</taxon>
        <taxon>Pseudomonadati</taxon>
        <taxon>Pseudomonadota</taxon>
        <taxon>Betaproteobacteria</taxon>
        <taxon>Nitrosomonadales</taxon>
        <taxon>Nitrosomonadaceae</taxon>
        <taxon>Nitrosospira</taxon>
    </lineage>
</organism>
<accession>A0ABY0TD44</accession>
<protein>
    <recommendedName>
        <fullName evidence="8">Cardiolipin synthase</fullName>
        <ecNumber evidence="8">2.7.8.-</ecNumber>
    </recommendedName>
</protein>
<evidence type="ECO:0000256" key="7">
    <source>
        <dbReference type="ARBA" id="ARBA00023136"/>
    </source>
</evidence>
<evidence type="ECO:0000256" key="6">
    <source>
        <dbReference type="ARBA" id="ARBA00022989"/>
    </source>
</evidence>
<evidence type="ECO:0000256" key="1">
    <source>
        <dbReference type="ARBA" id="ARBA00004236"/>
    </source>
</evidence>
<name>A0ABY0TD44_9PROT</name>
<evidence type="ECO:0000256" key="8">
    <source>
        <dbReference type="NCBIfam" id="TIGR04265"/>
    </source>
</evidence>
<dbReference type="InterPro" id="IPR025202">
    <property type="entry name" value="PLD-like_dom"/>
</dbReference>
<feature type="transmembrane region" description="Helical" evidence="9">
    <location>
        <begin position="6"/>
        <end position="26"/>
    </location>
</feature>
<dbReference type="SUPFAM" id="SSF56024">
    <property type="entry name" value="Phospholipase D/nuclease"/>
    <property type="match status" value="2"/>
</dbReference>
<evidence type="ECO:0000256" key="2">
    <source>
        <dbReference type="ARBA" id="ARBA00022475"/>
    </source>
</evidence>
<evidence type="ECO:0000256" key="5">
    <source>
        <dbReference type="ARBA" id="ARBA00022737"/>
    </source>
</evidence>
<dbReference type="EMBL" id="FNKY01000001">
    <property type="protein sequence ID" value="SDQ65017.1"/>
    <property type="molecule type" value="Genomic_DNA"/>
</dbReference>
<evidence type="ECO:0000259" key="10">
    <source>
        <dbReference type="PROSITE" id="PS50035"/>
    </source>
</evidence>
<evidence type="ECO:0000313" key="11">
    <source>
        <dbReference type="EMBL" id="SDQ65017.1"/>
    </source>
</evidence>
<dbReference type="InterPro" id="IPR001736">
    <property type="entry name" value="PLipase_D/transphosphatidylase"/>
</dbReference>
<keyword evidence="3" id="KW-0808">Transferase</keyword>
<dbReference type="PANTHER" id="PTHR21248">
    <property type="entry name" value="CARDIOLIPIN SYNTHASE"/>
    <property type="match status" value="1"/>
</dbReference>
<gene>
    <name evidence="11" type="ORF">SAMN05216402_1698</name>
</gene>
<reference evidence="11 12" key="1">
    <citation type="submission" date="2016-10" db="EMBL/GenBank/DDBJ databases">
        <authorList>
            <person name="Varghese N."/>
            <person name="Submissions S."/>
        </authorList>
    </citation>
    <scope>NUCLEOTIDE SEQUENCE [LARGE SCALE GENOMIC DNA]</scope>
    <source>
        <strain evidence="11 12">Nl1</strain>
    </source>
</reference>
<dbReference type="Gene3D" id="3.30.870.10">
    <property type="entry name" value="Endonuclease Chain A"/>
    <property type="match status" value="2"/>
</dbReference>
<feature type="domain" description="PLD phosphodiesterase" evidence="10">
    <location>
        <begin position="161"/>
        <end position="188"/>
    </location>
</feature>
<dbReference type="CDD" id="cd09159">
    <property type="entry name" value="PLDc_ybhO_like_2"/>
    <property type="match status" value="1"/>
</dbReference>
<evidence type="ECO:0000313" key="12">
    <source>
        <dbReference type="Proteomes" id="UP000183471"/>
    </source>
</evidence>
<dbReference type="Proteomes" id="UP000183471">
    <property type="component" value="Unassembled WGS sequence"/>
</dbReference>
<dbReference type="PROSITE" id="PS50035">
    <property type="entry name" value="PLD"/>
    <property type="match status" value="2"/>
</dbReference>
<evidence type="ECO:0000256" key="9">
    <source>
        <dbReference type="SAM" id="Phobius"/>
    </source>
</evidence>
<keyword evidence="4 9" id="KW-0812">Transmembrane</keyword>
<dbReference type="InterPro" id="IPR022924">
    <property type="entry name" value="Cardiolipin_synthase"/>
</dbReference>
<comment type="caution">
    <text evidence="11">The sequence shown here is derived from an EMBL/GenBank/DDBJ whole genome shotgun (WGS) entry which is preliminary data.</text>
</comment>
<keyword evidence="12" id="KW-1185">Reference proteome</keyword>
<feature type="domain" description="PLD phosphodiesterase" evidence="10">
    <location>
        <begin position="338"/>
        <end position="365"/>
    </location>
</feature>
<keyword evidence="5" id="KW-0677">Repeat</keyword>
<sequence length="425" mass="48810">MNLSFWSIIFASIATAVIFWLVLLIFGRSEKEITRHITHLYPISDPQFLRSMSVLLGPALVMGNRVETLLNGDEIFPAMLKAIRSAEKTITFETFIYWSGNIGKEFADTLSDKARQGIRIHILLDWVGSQKIDESYIQEMQDAGVEVEKYHRPTWRTWRRLNNRTHRKILVVDGRIGFTGGVGIADEWNGHAQGPDNWRDTHYRIEGPVVAQLQAAFTDNWTKVKGNVLHSGEYFPELKENGPYFAQVFKSSTEGGAESMHLMYLLSIAAAQESIHLSMAYFVPDVLARDAMVAALKRGVTIQIILPGRYIDQTLVRSASRGTWGSLLEAGAEIFEFQPTMFHCKVLIVDKQWVSVGSTNFDNRSFKLNDEANLNIYDQQFAQRQLVDFRRDLARARQITFQEWKNRPWKEKAWEYSLKIMRPQL</sequence>
<evidence type="ECO:0000256" key="4">
    <source>
        <dbReference type="ARBA" id="ARBA00022692"/>
    </source>
</evidence>
<proteinExistence type="predicted"/>
<dbReference type="SMART" id="SM00155">
    <property type="entry name" value="PLDc"/>
    <property type="match status" value="2"/>
</dbReference>
<dbReference type="PANTHER" id="PTHR21248:SF22">
    <property type="entry name" value="PHOSPHOLIPASE D"/>
    <property type="match status" value="1"/>
</dbReference>
<dbReference type="CDD" id="cd09110">
    <property type="entry name" value="PLDc_CLS_1"/>
    <property type="match status" value="1"/>
</dbReference>
<keyword evidence="2" id="KW-1003">Cell membrane</keyword>